<evidence type="ECO:0000256" key="4">
    <source>
        <dbReference type="ARBA" id="ARBA00011209"/>
    </source>
</evidence>
<dbReference type="Pfam" id="PF17759">
    <property type="entry name" value="tRNA_synthFbeta"/>
    <property type="match status" value="1"/>
</dbReference>
<organism evidence="23">
    <name type="scientific">freshwater metagenome</name>
    <dbReference type="NCBI Taxonomy" id="449393"/>
    <lineage>
        <taxon>unclassified sequences</taxon>
        <taxon>metagenomes</taxon>
        <taxon>ecological metagenomes</taxon>
    </lineage>
</organism>
<comment type="similarity">
    <text evidence="3">Belongs to the phenylalanyl-tRNA synthetase beta subunit family. Type 1 subfamily.</text>
</comment>
<evidence type="ECO:0000256" key="11">
    <source>
        <dbReference type="ARBA" id="ARBA00022741"/>
    </source>
</evidence>
<dbReference type="InterPro" id="IPR045864">
    <property type="entry name" value="aa-tRNA-synth_II/BPL/LPL"/>
</dbReference>
<dbReference type="InterPro" id="IPR033714">
    <property type="entry name" value="tRNA_bind_bactPheRS"/>
</dbReference>
<evidence type="ECO:0000256" key="3">
    <source>
        <dbReference type="ARBA" id="ARBA00008653"/>
    </source>
</evidence>
<evidence type="ECO:0000256" key="10">
    <source>
        <dbReference type="ARBA" id="ARBA00022723"/>
    </source>
</evidence>
<evidence type="ECO:0000256" key="1">
    <source>
        <dbReference type="ARBA" id="ARBA00001946"/>
    </source>
</evidence>
<dbReference type="GO" id="GO:0006432">
    <property type="term" value="P:phenylalanyl-tRNA aminoacylation"/>
    <property type="evidence" value="ECO:0007669"/>
    <property type="project" value="InterPro"/>
</dbReference>
<dbReference type="InterPro" id="IPR041616">
    <property type="entry name" value="PheRS_beta_core"/>
</dbReference>
<feature type="domain" description="B5" evidence="22">
    <location>
        <begin position="413"/>
        <end position="489"/>
    </location>
</feature>
<dbReference type="SMART" id="SM00896">
    <property type="entry name" value="FDX-ACB"/>
    <property type="match status" value="1"/>
</dbReference>
<keyword evidence="12" id="KW-0067">ATP-binding</keyword>
<comment type="subcellular location">
    <subcellularLocation>
        <location evidence="2">Cytoplasm</location>
    </subcellularLocation>
</comment>
<keyword evidence="13" id="KW-0460">Magnesium</keyword>
<evidence type="ECO:0000256" key="6">
    <source>
        <dbReference type="ARBA" id="ARBA00017032"/>
    </source>
</evidence>
<dbReference type="SUPFAM" id="SSF46955">
    <property type="entry name" value="Putative DNA-binding domain"/>
    <property type="match status" value="1"/>
</dbReference>
<dbReference type="AlphaFoldDB" id="A0A6J7JE18"/>
<dbReference type="PROSITE" id="PS51483">
    <property type="entry name" value="B5"/>
    <property type="match status" value="1"/>
</dbReference>
<dbReference type="Gene3D" id="3.30.56.10">
    <property type="match status" value="2"/>
</dbReference>
<evidence type="ECO:0000256" key="15">
    <source>
        <dbReference type="ARBA" id="ARBA00022917"/>
    </source>
</evidence>
<dbReference type="Pfam" id="PF03483">
    <property type="entry name" value="B3_4"/>
    <property type="match status" value="1"/>
</dbReference>
<dbReference type="Gene3D" id="3.30.930.10">
    <property type="entry name" value="Bira Bifunctional Protein, Domain 2"/>
    <property type="match status" value="1"/>
</dbReference>
<evidence type="ECO:0000256" key="8">
    <source>
        <dbReference type="ARBA" id="ARBA00022555"/>
    </source>
</evidence>
<dbReference type="HAMAP" id="MF_00283">
    <property type="entry name" value="Phe_tRNA_synth_beta1"/>
    <property type="match status" value="1"/>
</dbReference>
<evidence type="ECO:0000259" key="22">
    <source>
        <dbReference type="PROSITE" id="PS51483"/>
    </source>
</evidence>
<dbReference type="InterPro" id="IPR036690">
    <property type="entry name" value="Fdx_antiC-bd_sf"/>
</dbReference>
<feature type="domain" description="FDX-ACB" evidence="21">
    <location>
        <begin position="745"/>
        <end position="838"/>
    </location>
</feature>
<keyword evidence="16" id="KW-0030">Aminoacyl-tRNA synthetase</keyword>
<dbReference type="SUPFAM" id="SSF55681">
    <property type="entry name" value="Class II aaRS and biotin synthetases"/>
    <property type="match status" value="1"/>
</dbReference>
<evidence type="ECO:0000259" key="20">
    <source>
        <dbReference type="PROSITE" id="PS50886"/>
    </source>
</evidence>
<proteinExistence type="inferred from homology"/>
<dbReference type="FunFam" id="3.30.930.10:FF:000130">
    <property type="entry name" value="Phenylalanine--tRNA ligase beta subunit"/>
    <property type="match status" value="1"/>
</dbReference>
<dbReference type="SMART" id="SM00874">
    <property type="entry name" value="B5"/>
    <property type="match status" value="1"/>
</dbReference>
<dbReference type="PROSITE" id="PS51447">
    <property type="entry name" value="FDX_ACB"/>
    <property type="match status" value="1"/>
</dbReference>
<evidence type="ECO:0000256" key="18">
    <source>
        <dbReference type="ARBA" id="ARBA00049255"/>
    </source>
</evidence>
<dbReference type="GO" id="GO:0000287">
    <property type="term" value="F:magnesium ion binding"/>
    <property type="evidence" value="ECO:0007669"/>
    <property type="project" value="InterPro"/>
</dbReference>
<dbReference type="InterPro" id="IPR020825">
    <property type="entry name" value="Phe-tRNA_synthase-like_B3/B4"/>
</dbReference>
<evidence type="ECO:0000256" key="16">
    <source>
        <dbReference type="ARBA" id="ARBA00023146"/>
    </source>
</evidence>
<dbReference type="PROSITE" id="PS50886">
    <property type="entry name" value="TRBD"/>
    <property type="match status" value="1"/>
</dbReference>
<dbReference type="SUPFAM" id="SSF54991">
    <property type="entry name" value="Anticodon-binding domain of PheRS"/>
    <property type="match status" value="1"/>
</dbReference>
<feature type="compositionally biased region" description="Low complexity" evidence="19">
    <location>
        <begin position="602"/>
        <end position="618"/>
    </location>
</feature>
<dbReference type="GO" id="GO:0005524">
    <property type="term" value="F:ATP binding"/>
    <property type="evidence" value="ECO:0007669"/>
    <property type="project" value="UniProtKB-KW"/>
</dbReference>
<reference evidence="23" key="1">
    <citation type="submission" date="2020-05" db="EMBL/GenBank/DDBJ databases">
        <authorList>
            <person name="Chiriac C."/>
            <person name="Salcher M."/>
            <person name="Ghai R."/>
            <person name="Kavagutti S V."/>
        </authorList>
    </citation>
    <scope>NUCLEOTIDE SEQUENCE</scope>
</reference>
<dbReference type="Gene3D" id="2.40.50.140">
    <property type="entry name" value="Nucleic acid-binding proteins"/>
    <property type="match status" value="1"/>
</dbReference>
<evidence type="ECO:0000256" key="7">
    <source>
        <dbReference type="ARBA" id="ARBA00022490"/>
    </source>
</evidence>
<keyword evidence="14" id="KW-0694">RNA-binding</keyword>
<dbReference type="EC" id="6.1.1.20" evidence="5"/>
<keyword evidence="9" id="KW-0436">Ligase</keyword>
<dbReference type="InterPro" id="IPR005121">
    <property type="entry name" value="Fdx_antiC-bd"/>
</dbReference>
<dbReference type="SMART" id="SM00873">
    <property type="entry name" value="B3_4"/>
    <property type="match status" value="1"/>
</dbReference>
<dbReference type="EMBL" id="CAFBND010000037">
    <property type="protein sequence ID" value="CAB4941658.1"/>
    <property type="molecule type" value="Genomic_DNA"/>
</dbReference>
<dbReference type="GO" id="GO:0009328">
    <property type="term" value="C:phenylalanine-tRNA ligase complex"/>
    <property type="evidence" value="ECO:0007669"/>
    <property type="project" value="TreeGrafter"/>
</dbReference>
<keyword evidence="10" id="KW-0479">Metal-binding</keyword>
<evidence type="ECO:0000256" key="14">
    <source>
        <dbReference type="ARBA" id="ARBA00022884"/>
    </source>
</evidence>
<dbReference type="Pfam" id="PF01588">
    <property type="entry name" value="tRNA_bind"/>
    <property type="match status" value="1"/>
</dbReference>
<dbReference type="SUPFAM" id="SSF56037">
    <property type="entry name" value="PheT/TilS domain"/>
    <property type="match status" value="1"/>
</dbReference>
<keyword evidence="11" id="KW-0547">Nucleotide-binding</keyword>
<evidence type="ECO:0000256" key="13">
    <source>
        <dbReference type="ARBA" id="ARBA00022842"/>
    </source>
</evidence>
<name>A0A6J7JE18_9ZZZZ</name>
<dbReference type="InterPro" id="IPR045060">
    <property type="entry name" value="Phe-tRNA-ligase_IIc_bsu"/>
</dbReference>
<evidence type="ECO:0000256" key="5">
    <source>
        <dbReference type="ARBA" id="ARBA00012814"/>
    </source>
</evidence>
<dbReference type="InterPro" id="IPR005147">
    <property type="entry name" value="tRNA_synthase_B5-dom"/>
</dbReference>
<dbReference type="InterPro" id="IPR012340">
    <property type="entry name" value="NA-bd_OB-fold"/>
</dbReference>
<dbReference type="CDD" id="cd02796">
    <property type="entry name" value="tRNA_bind_bactPheRS"/>
    <property type="match status" value="1"/>
</dbReference>
<dbReference type="NCBIfam" id="TIGR00472">
    <property type="entry name" value="pheT_bact"/>
    <property type="match status" value="1"/>
</dbReference>
<comment type="cofactor">
    <cofactor evidence="1">
        <name>Mg(2+)</name>
        <dbReference type="ChEBI" id="CHEBI:18420"/>
    </cofactor>
</comment>
<comment type="subunit">
    <text evidence="4">Tetramer of two alpha and two beta subunits.</text>
</comment>
<keyword evidence="15" id="KW-0648">Protein biosynthesis</keyword>
<dbReference type="CDD" id="cd00769">
    <property type="entry name" value="PheRS_beta_core"/>
    <property type="match status" value="1"/>
</dbReference>
<dbReference type="Pfam" id="PF03484">
    <property type="entry name" value="B5"/>
    <property type="match status" value="1"/>
</dbReference>
<dbReference type="PANTHER" id="PTHR10947:SF0">
    <property type="entry name" value="PHENYLALANINE--TRNA LIGASE BETA SUBUNIT"/>
    <property type="match status" value="1"/>
</dbReference>
<dbReference type="SUPFAM" id="SSF50249">
    <property type="entry name" value="Nucleic acid-binding proteins"/>
    <property type="match status" value="1"/>
</dbReference>
<comment type="catalytic activity">
    <reaction evidence="18">
        <text>tRNA(Phe) + L-phenylalanine + ATP = L-phenylalanyl-tRNA(Phe) + AMP + diphosphate + H(+)</text>
        <dbReference type="Rhea" id="RHEA:19413"/>
        <dbReference type="Rhea" id="RHEA-COMP:9668"/>
        <dbReference type="Rhea" id="RHEA-COMP:9699"/>
        <dbReference type="ChEBI" id="CHEBI:15378"/>
        <dbReference type="ChEBI" id="CHEBI:30616"/>
        <dbReference type="ChEBI" id="CHEBI:33019"/>
        <dbReference type="ChEBI" id="CHEBI:58095"/>
        <dbReference type="ChEBI" id="CHEBI:78442"/>
        <dbReference type="ChEBI" id="CHEBI:78531"/>
        <dbReference type="ChEBI" id="CHEBI:456215"/>
        <dbReference type="EC" id="6.1.1.20"/>
    </reaction>
</comment>
<evidence type="ECO:0000256" key="17">
    <source>
        <dbReference type="ARBA" id="ARBA00033189"/>
    </source>
</evidence>
<dbReference type="InterPro" id="IPR004532">
    <property type="entry name" value="Phe-tRNA-ligase_IIc_bsu_bact"/>
</dbReference>
<protein>
    <recommendedName>
        <fullName evidence="6">Phenylalanine--tRNA ligase beta subunit</fullName>
        <ecNumber evidence="5">6.1.1.20</ecNumber>
    </recommendedName>
    <alternativeName>
        <fullName evidence="17">Phenylalanyl-tRNA synthetase beta subunit</fullName>
    </alternativeName>
</protein>
<accession>A0A6J7JE18</accession>
<dbReference type="PANTHER" id="PTHR10947">
    <property type="entry name" value="PHENYLALANYL-TRNA SYNTHETASE BETA CHAIN AND LEUCINE-RICH REPEAT-CONTAINING PROTEIN 47"/>
    <property type="match status" value="1"/>
</dbReference>
<evidence type="ECO:0000256" key="9">
    <source>
        <dbReference type="ARBA" id="ARBA00022598"/>
    </source>
</evidence>
<dbReference type="Gene3D" id="3.50.40.10">
    <property type="entry name" value="Phenylalanyl-trna Synthetase, Chain B, domain 3"/>
    <property type="match status" value="1"/>
</dbReference>
<dbReference type="InterPro" id="IPR009061">
    <property type="entry name" value="DNA-bd_dom_put_sf"/>
</dbReference>
<evidence type="ECO:0000256" key="19">
    <source>
        <dbReference type="SAM" id="MobiDB-lite"/>
    </source>
</evidence>
<evidence type="ECO:0000256" key="2">
    <source>
        <dbReference type="ARBA" id="ARBA00004496"/>
    </source>
</evidence>
<dbReference type="InterPro" id="IPR002547">
    <property type="entry name" value="tRNA-bd_dom"/>
</dbReference>
<sequence>MRVPLSWLRDYIDLPAGEDAESVGERLVRCGLELEEIVRVGDDVTGPLVVGRVLAIEELTEFKKPIRFCRVEVGSVHGHPDSPGERGIVCGARNFSEGDLVVVALSGAVLAGGFEIATRETYGRMSDGMICSERELGLGDDHDGIIVLPSGTGDPGTDAGPVLGLGDAVLDLSVTPDMGFCLSIRGVARELAHQYSVPFRDPGTEMVDLVAPEAGTPHECVVEDLSGCDLFTVRTIVEFDPLARTPYWMRRRLVMSGMRPVSLAVDVTNYVMHETGQPLHAFDRAKLRGPILVRRALAGEKLETLDHLTRTLDVDDLLITDERGAIGLAGTMGGLDTEVDTSTTEIALESAHFAPAVVAHMSRRHKLSSEASRKFERGVDTELAPYASARATALLLAHGGGRYVGMTAVEAARERISIALPVGQPGRVAGLEINRAAVVSRLEAVGAVIADPSAELLAVTAPTWRPDLTDPADLVEEVLRLGDYDNIPSTLPRARVGYGLTPSQRARRRVGRALSGAGYVEALSYPFVGDAELDVLGIPGDDDRRRLLLLANPLSDEQPGMRTTLIPGLLATLRRNVGRGNDHVALFEAGAVFSLREGQGPRGVSDPPRPSVSGRPSSSDLAVLESLLPAQPHHVAVALTGERSPSGWWGPGAASTWADAVEAARVVADAVGVDLEVRGCAGIAPWHPGRCAELVIAGEIVGHAGELSPRVCEDAGLPRRTCVMELDLDIAIAHARGVVVASSLSSYPVAKEDVALVVADSVESSAVEAALAAGAGALLESLRLFDVYTGEQVGPGKKSLAFALRFRAPDRTLTVEEVSAARDAAVVAAVVAVGAAPRT</sequence>
<dbReference type="Pfam" id="PF03147">
    <property type="entry name" value="FDX-ACB"/>
    <property type="match status" value="1"/>
</dbReference>
<dbReference type="InterPro" id="IPR005146">
    <property type="entry name" value="B3/B4_tRNA-bd"/>
</dbReference>
<gene>
    <name evidence="23" type="ORF">UFOPK3752_01108</name>
</gene>
<evidence type="ECO:0000313" key="23">
    <source>
        <dbReference type="EMBL" id="CAB4941658.1"/>
    </source>
</evidence>
<evidence type="ECO:0000256" key="12">
    <source>
        <dbReference type="ARBA" id="ARBA00022840"/>
    </source>
</evidence>
<dbReference type="GO" id="GO:0004826">
    <property type="term" value="F:phenylalanine-tRNA ligase activity"/>
    <property type="evidence" value="ECO:0007669"/>
    <property type="project" value="UniProtKB-EC"/>
</dbReference>
<dbReference type="Gene3D" id="3.30.70.380">
    <property type="entry name" value="Ferrodoxin-fold anticodon-binding domain"/>
    <property type="match status" value="1"/>
</dbReference>
<keyword evidence="7" id="KW-0963">Cytoplasm</keyword>
<feature type="domain" description="TRNA-binding" evidence="20">
    <location>
        <begin position="42"/>
        <end position="160"/>
    </location>
</feature>
<dbReference type="GO" id="GO:0000049">
    <property type="term" value="F:tRNA binding"/>
    <property type="evidence" value="ECO:0007669"/>
    <property type="project" value="UniProtKB-KW"/>
</dbReference>
<feature type="region of interest" description="Disordered" evidence="19">
    <location>
        <begin position="597"/>
        <end position="618"/>
    </location>
</feature>
<keyword evidence="8" id="KW-0820">tRNA-binding</keyword>
<evidence type="ECO:0000259" key="21">
    <source>
        <dbReference type="PROSITE" id="PS51447"/>
    </source>
</evidence>